<dbReference type="OrthoDB" id="10250458at2759"/>
<dbReference type="GO" id="GO:0000774">
    <property type="term" value="F:adenyl-nucleotide exchange factor activity"/>
    <property type="evidence" value="ECO:0007669"/>
    <property type="project" value="TreeGrafter"/>
</dbReference>
<evidence type="ECO:0000256" key="7">
    <source>
        <dbReference type="ARBA" id="ARBA00022845"/>
    </source>
</evidence>
<evidence type="ECO:0000256" key="8">
    <source>
        <dbReference type="ARBA" id="ARBA00024912"/>
    </source>
</evidence>
<proteinExistence type="inferred from homology"/>
<dbReference type="HOGENOM" id="CLU_084507_0_0_1"/>
<dbReference type="RefSeq" id="XP_013279409.1">
    <property type="nucleotide sequence ID" value="XM_013423955.1"/>
</dbReference>
<dbReference type="AlphaFoldDB" id="A0A0D2DD80"/>
<comment type="subcellular location">
    <subcellularLocation>
        <location evidence="1">Cytoplasm</location>
    </subcellularLocation>
</comment>
<comment type="similarity">
    <text evidence="2">Belongs to the FES1 family.</text>
</comment>
<comment type="function">
    <text evidence="8">Functions as a nucleotide exchange factor (NEF) for Hsp70 chaperones which accelerates the release of ADP. Required for fully efficient Hsp70-mediated folding of proteins.</text>
</comment>
<evidence type="ECO:0000256" key="3">
    <source>
        <dbReference type="ARBA" id="ARBA00015214"/>
    </source>
</evidence>
<evidence type="ECO:0000256" key="6">
    <source>
        <dbReference type="ARBA" id="ARBA00022737"/>
    </source>
</evidence>
<keyword evidence="7" id="KW-0810">Translation regulation</keyword>
<dbReference type="PANTHER" id="PTHR19316">
    <property type="entry name" value="PROTEIN FOLDING REGULATOR"/>
    <property type="match status" value="1"/>
</dbReference>
<gene>
    <name evidence="10" type="ORF">Z517_10343</name>
</gene>
<evidence type="ECO:0000313" key="10">
    <source>
        <dbReference type="EMBL" id="KIW75601.1"/>
    </source>
</evidence>
<dbReference type="PANTHER" id="PTHR19316:SF18">
    <property type="entry name" value="HSP70-BINDING PROTEIN 1"/>
    <property type="match status" value="1"/>
</dbReference>
<dbReference type="InterPro" id="IPR011989">
    <property type="entry name" value="ARM-like"/>
</dbReference>
<evidence type="ECO:0000256" key="5">
    <source>
        <dbReference type="ARBA" id="ARBA00022490"/>
    </source>
</evidence>
<dbReference type="GeneID" id="25309833"/>
<dbReference type="SUPFAM" id="SSF48371">
    <property type="entry name" value="ARM repeat"/>
    <property type="match status" value="1"/>
</dbReference>
<evidence type="ECO:0000256" key="4">
    <source>
        <dbReference type="ARBA" id="ARBA00020719"/>
    </source>
</evidence>
<dbReference type="GO" id="GO:0006417">
    <property type="term" value="P:regulation of translation"/>
    <property type="evidence" value="ECO:0007669"/>
    <property type="project" value="UniProtKB-KW"/>
</dbReference>
<dbReference type="VEuPathDB" id="FungiDB:Z517_10343"/>
<dbReference type="FunFam" id="1.25.10.10:FF:000434">
    <property type="entry name" value="Hsp70 nucleotide exchange factor fes1"/>
    <property type="match status" value="1"/>
</dbReference>
<protein>
    <recommendedName>
        <fullName evidence="4">Hsp70 nucleotide exchange factor FES1</fullName>
    </recommendedName>
    <alternativeName>
        <fullName evidence="3">Hsp70 nucleotide exchange factor fes1</fullName>
    </alternativeName>
</protein>
<evidence type="ECO:0000313" key="11">
    <source>
        <dbReference type="Proteomes" id="UP000053029"/>
    </source>
</evidence>
<dbReference type="InterPro" id="IPR050693">
    <property type="entry name" value="Hsp70_NEF-Inhibitors"/>
</dbReference>
<evidence type="ECO:0000256" key="1">
    <source>
        <dbReference type="ARBA" id="ARBA00004496"/>
    </source>
</evidence>
<dbReference type="EMBL" id="KN846975">
    <property type="protein sequence ID" value="KIW75601.1"/>
    <property type="molecule type" value="Genomic_DNA"/>
</dbReference>
<dbReference type="Pfam" id="PF08609">
    <property type="entry name" value="Fes1"/>
    <property type="match status" value="1"/>
</dbReference>
<sequence>MEPGLNSLLQWSIENSDTGRNPDQPVREPRGLSADVLRSLMGGPSDADLMREAMAIIESSDPEVTHDAKMTAFDNLEQLVESIDNANNMEPLGLWSPLLAQLESHSADLRRMAAWCIGTAVQNNVKAQERLLALNGIERLVQVSLDDADKAVRRKAVYALSSGIRNYQPAMNEAVKRLPKDIVGPDQVSAADMDVIDAIMGKLRERE</sequence>
<organism evidence="10 11">
    <name type="scientific">Fonsecaea pedrosoi CBS 271.37</name>
    <dbReference type="NCBI Taxonomy" id="1442368"/>
    <lineage>
        <taxon>Eukaryota</taxon>
        <taxon>Fungi</taxon>
        <taxon>Dikarya</taxon>
        <taxon>Ascomycota</taxon>
        <taxon>Pezizomycotina</taxon>
        <taxon>Eurotiomycetes</taxon>
        <taxon>Chaetothyriomycetidae</taxon>
        <taxon>Chaetothyriales</taxon>
        <taxon>Herpotrichiellaceae</taxon>
        <taxon>Fonsecaea</taxon>
    </lineage>
</organism>
<dbReference type="Proteomes" id="UP000053029">
    <property type="component" value="Unassembled WGS sequence"/>
</dbReference>
<dbReference type="InterPro" id="IPR016024">
    <property type="entry name" value="ARM-type_fold"/>
</dbReference>
<keyword evidence="11" id="KW-1185">Reference proteome</keyword>
<dbReference type="STRING" id="1442368.A0A0D2DD80"/>
<accession>A0A0D2DD80</accession>
<dbReference type="Gene3D" id="1.25.10.10">
    <property type="entry name" value="Leucine-rich Repeat Variant"/>
    <property type="match status" value="1"/>
</dbReference>
<evidence type="ECO:0000259" key="9">
    <source>
        <dbReference type="Pfam" id="PF08609"/>
    </source>
</evidence>
<reference evidence="10 11" key="1">
    <citation type="submission" date="2015-01" db="EMBL/GenBank/DDBJ databases">
        <title>The Genome Sequence of Fonsecaea pedrosoi CBS 271.37.</title>
        <authorList>
            <consortium name="The Broad Institute Genomics Platform"/>
            <person name="Cuomo C."/>
            <person name="de Hoog S."/>
            <person name="Gorbushina A."/>
            <person name="Stielow B."/>
            <person name="Teixiera M."/>
            <person name="Abouelleil A."/>
            <person name="Chapman S.B."/>
            <person name="Priest M."/>
            <person name="Young S.K."/>
            <person name="Wortman J."/>
            <person name="Nusbaum C."/>
            <person name="Birren B."/>
        </authorList>
    </citation>
    <scope>NUCLEOTIDE SEQUENCE [LARGE SCALE GENOMIC DNA]</scope>
    <source>
        <strain evidence="10 11">CBS 271.37</strain>
    </source>
</reference>
<dbReference type="InterPro" id="IPR013918">
    <property type="entry name" value="Nucleotide_exch_fac_Fes1"/>
</dbReference>
<dbReference type="GO" id="GO:0005783">
    <property type="term" value="C:endoplasmic reticulum"/>
    <property type="evidence" value="ECO:0007669"/>
    <property type="project" value="TreeGrafter"/>
</dbReference>
<keyword evidence="6" id="KW-0677">Repeat</keyword>
<evidence type="ECO:0000256" key="2">
    <source>
        <dbReference type="ARBA" id="ARBA00011045"/>
    </source>
</evidence>
<name>A0A0D2DD80_9EURO</name>
<feature type="domain" description="Nucleotide exchange factor Fes1" evidence="9">
    <location>
        <begin position="5"/>
        <end position="89"/>
    </location>
</feature>
<keyword evidence="5" id="KW-0963">Cytoplasm</keyword>